<proteinExistence type="inferred from homology"/>
<dbReference type="InterPro" id="IPR028082">
    <property type="entry name" value="Peripla_BP_I"/>
</dbReference>
<dbReference type="GO" id="GO:0030246">
    <property type="term" value="F:carbohydrate binding"/>
    <property type="evidence" value="ECO:0007669"/>
    <property type="project" value="UniProtKB-ARBA"/>
</dbReference>
<feature type="chain" id="PRO_5031574405" evidence="4">
    <location>
        <begin position="20"/>
        <end position="320"/>
    </location>
</feature>
<evidence type="ECO:0000313" key="7">
    <source>
        <dbReference type="Proteomes" id="UP000461585"/>
    </source>
</evidence>
<dbReference type="Gene3D" id="3.40.50.2300">
    <property type="match status" value="2"/>
</dbReference>
<evidence type="ECO:0000256" key="4">
    <source>
        <dbReference type="SAM" id="SignalP"/>
    </source>
</evidence>
<dbReference type="PANTHER" id="PTHR46847">
    <property type="entry name" value="D-ALLOSE-BINDING PERIPLASMIC PROTEIN-RELATED"/>
    <property type="match status" value="1"/>
</dbReference>
<dbReference type="EMBL" id="JAAEEH010000053">
    <property type="protein sequence ID" value="NDL68696.1"/>
    <property type="molecule type" value="Genomic_DNA"/>
</dbReference>
<keyword evidence="3 4" id="KW-0732">Signal</keyword>
<dbReference type="Proteomes" id="UP000461585">
    <property type="component" value="Unassembled WGS sequence"/>
</dbReference>
<dbReference type="SUPFAM" id="SSF53822">
    <property type="entry name" value="Periplasmic binding protein-like I"/>
    <property type="match status" value="1"/>
</dbReference>
<organism evidence="6 7">
    <name type="scientific">Anaerotalea alkaliphila</name>
    <dbReference type="NCBI Taxonomy" id="2662126"/>
    <lineage>
        <taxon>Bacteria</taxon>
        <taxon>Bacillati</taxon>
        <taxon>Bacillota</taxon>
        <taxon>Clostridia</taxon>
        <taxon>Eubacteriales</taxon>
        <taxon>Anaerotalea</taxon>
    </lineage>
</organism>
<comment type="similarity">
    <text evidence="2">Belongs to the bacterial solute-binding protein 2 family.</text>
</comment>
<protein>
    <submittedName>
        <fullName evidence="6">Sugar ABC transporter substrate-binding protein</fullName>
    </submittedName>
</protein>
<evidence type="ECO:0000256" key="3">
    <source>
        <dbReference type="ARBA" id="ARBA00022729"/>
    </source>
</evidence>
<comment type="caution">
    <text evidence="6">The sequence shown here is derived from an EMBL/GenBank/DDBJ whole genome shotgun (WGS) entry which is preliminary data.</text>
</comment>
<dbReference type="GO" id="GO:0030313">
    <property type="term" value="C:cell envelope"/>
    <property type="evidence" value="ECO:0007669"/>
    <property type="project" value="UniProtKB-SubCell"/>
</dbReference>
<comment type="subcellular location">
    <subcellularLocation>
        <location evidence="1">Cell envelope</location>
    </subcellularLocation>
</comment>
<accession>A0A7X5HY75</accession>
<name>A0A7X5HY75_9FIRM</name>
<dbReference type="Pfam" id="PF13407">
    <property type="entry name" value="Peripla_BP_4"/>
    <property type="match status" value="1"/>
</dbReference>
<feature type="domain" description="Periplasmic binding protein" evidence="5">
    <location>
        <begin position="44"/>
        <end position="298"/>
    </location>
</feature>
<evidence type="ECO:0000313" key="6">
    <source>
        <dbReference type="EMBL" id="NDL68696.1"/>
    </source>
</evidence>
<dbReference type="PANTHER" id="PTHR46847:SF1">
    <property type="entry name" value="D-ALLOSE-BINDING PERIPLASMIC PROTEIN-RELATED"/>
    <property type="match status" value="1"/>
</dbReference>
<dbReference type="CDD" id="cd01536">
    <property type="entry name" value="PBP1_ABC_sugar_binding-like"/>
    <property type="match status" value="1"/>
</dbReference>
<dbReference type="AlphaFoldDB" id="A0A7X5HY75"/>
<evidence type="ECO:0000256" key="1">
    <source>
        <dbReference type="ARBA" id="ARBA00004196"/>
    </source>
</evidence>
<gene>
    <name evidence="6" type="ORF">GXN74_13205</name>
</gene>
<feature type="signal peptide" evidence="4">
    <location>
        <begin position="1"/>
        <end position="19"/>
    </location>
</feature>
<dbReference type="InterPro" id="IPR025997">
    <property type="entry name" value="SBP_2_dom"/>
</dbReference>
<reference evidence="6 7" key="1">
    <citation type="submission" date="2020-01" db="EMBL/GenBank/DDBJ databases">
        <title>Anaeroalcalibacter tamaniensis gen. nov., sp. nov., moderately halophilic strictly anaerobic fermenter bacterium from mud volcano of Taman peninsula.</title>
        <authorList>
            <person name="Frolova A."/>
            <person name="Merkel A.Y."/>
            <person name="Slobodkin A.I."/>
        </authorList>
    </citation>
    <scope>NUCLEOTIDE SEQUENCE [LARGE SCALE GENOMIC DNA]</scope>
    <source>
        <strain evidence="6 7">F-3ap</strain>
    </source>
</reference>
<keyword evidence="7" id="KW-1185">Reference proteome</keyword>
<evidence type="ECO:0000259" key="5">
    <source>
        <dbReference type="Pfam" id="PF13407"/>
    </source>
</evidence>
<evidence type="ECO:0000256" key="2">
    <source>
        <dbReference type="ARBA" id="ARBA00007639"/>
    </source>
</evidence>
<sequence>MLAVLLALTLVLSAGCGNATEQPADSVGNGAESREADLSDQRYALLMSHMTNAFTMEMSGAVKAKADELGVQLTIFDGEHDVAKQISQAETAITQGYAGIMVEPVSVDGIKPAVTAAKAAGIPIITVNQRITDQELADAYVGANPVEGGELEMRTAAEDMGGKGKVAFLLGPMGSDGQIGRTKGYYNILGQYGDIEVVYEQTANWKTDEALKLVENWLQTGADLSAIVANNDGMAMGALKAVEDARLQDKIKIYGLDATPDALAAVKEGRLAATISQSTTEQGMLGMETIFKIANGEEVPAEIIVHHTLIDKDNVGEYIK</sequence>